<dbReference type="GO" id="GO:0003777">
    <property type="term" value="F:microtubule motor activity"/>
    <property type="evidence" value="ECO:0007669"/>
    <property type="project" value="InterPro"/>
</dbReference>
<dbReference type="Pfam" id="PF00225">
    <property type="entry name" value="Kinesin"/>
    <property type="match status" value="1"/>
</dbReference>
<evidence type="ECO:0000259" key="4">
    <source>
        <dbReference type="PROSITE" id="PS50067"/>
    </source>
</evidence>
<dbReference type="PANTHER" id="PTHR47969">
    <property type="entry name" value="CHROMOSOME-ASSOCIATED KINESIN KIF4A-RELATED"/>
    <property type="match status" value="1"/>
</dbReference>
<keyword evidence="6" id="KW-1185">Reference proteome</keyword>
<dbReference type="PROSITE" id="PS50067">
    <property type="entry name" value="KINESIN_MOTOR_2"/>
    <property type="match status" value="1"/>
</dbReference>
<evidence type="ECO:0000256" key="3">
    <source>
        <dbReference type="PROSITE-ProRule" id="PRU00283"/>
    </source>
</evidence>
<dbReference type="EMBL" id="JAGGNH010000153">
    <property type="protein sequence ID" value="KAJ0959842.1"/>
    <property type="molecule type" value="Genomic_DNA"/>
</dbReference>
<dbReference type="GO" id="GO:0005524">
    <property type="term" value="F:ATP binding"/>
    <property type="evidence" value="ECO:0007669"/>
    <property type="project" value="InterPro"/>
</dbReference>
<dbReference type="InterPro" id="IPR027417">
    <property type="entry name" value="P-loop_NTPase"/>
</dbReference>
<dbReference type="GO" id="GO:0007018">
    <property type="term" value="P:microtubule-based movement"/>
    <property type="evidence" value="ECO:0007669"/>
    <property type="project" value="InterPro"/>
</dbReference>
<dbReference type="PANTHER" id="PTHR47969:SF6">
    <property type="entry name" value="KINESIN-LIKE PROTEIN KIN-4C"/>
    <property type="match status" value="1"/>
</dbReference>
<evidence type="ECO:0000313" key="6">
    <source>
        <dbReference type="Proteomes" id="UP001085076"/>
    </source>
</evidence>
<dbReference type="Gene3D" id="3.40.850.10">
    <property type="entry name" value="Kinesin motor domain"/>
    <property type="match status" value="2"/>
</dbReference>
<organism evidence="5 6">
    <name type="scientific">Dioscorea zingiberensis</name>
    <dbReference type="NCBI Taxonomy" id="325984"/>
    <lineage>
        <taxon>Eukaryota</taxon>
        <taxon>Viridiplantae</taxon>
        <taxon>Streptophyta</taxon>
        <taxon>Embryophyta</taxon>
        <taxon>Tracheophyta</taxon>
        <taxon>Spermatophyta</taxon>
        <taxon>Magnoliopsida</taxon>
        <taxon>Liliopsida</taxon>
        <taxon>Dioscoreales</taxon>
        <taxon>Dioscoreaceae</taxon>
        <taxon>Dioscorea</taxon>
    </lineage>
</organism>
<reference evidence="5 6" key="1">
    <citation type="journal article" date="2022" name="Hortic Res">
        <title>The genome of Dioscorea zingiberensis sheds light on the biosynthesis, origin and evolution of the medicinally important diosgenin saponins.</title>
        <authorList>
            <person name="Li Y."/>
            <person name="Tan C."/>
            <person name="Li Z."/>
            <person name="Guo J."/>
            <person name="Li S."/>
            <person name="Chen X."/>
            <person name="Wang C."/>
            <person name="Dai X."/>
            <person name="Yang H."/>
            <person name="Song W."/>
            <person name="Hou L."/>
            <person name="Xu J."/>
            <person name="Tong Z."/>
            <person name="Xu A."/>
            <person name="Yuan X."/>
            <person name="Wang W."/>
            <person name="Yang Q."/>
            <person name="Chen L."/>
            <person name="Sun Z."/>
            <person name="Wang K."/>
            <person name="Pan B."/>
            <person name="Chen J."/>
            <person name="Bao Y."/>
            <person name="Liu F."/>
            <person name="Qi X."/>
            <person name="Gang D.R."/>
            <person name="Wen J."/>
            <person name="Li J."/>
        </authorList>
    </citation>
    <scope>NUCLEOTIDE SEQUENCE [LARGE SCALE GENOMIC DNA]</scope>
    <source>
        <strain evidence="5">Dzin_1.0</strain>
    </source>
</reference>
<gene>
    <name evidence="5" type="ORF">J5N97_000453</name>
</gene>
<dbReference type="InterPro" id="IPR036961">
    <property type="entry name" value="Kinesin_motor_dom_sf"/>
</dbReference>
<evidence type="ECO:0000313" key="5">
    <source>
        <dbReference type="EMBL" id="KAJ0959842.1"/>
    </source>
</evidence>
<dbReference type="AlphaFoldDB" id="A0A9D5BS85"/>
<evidence type="ECO:0000256" key="2">
    <source>
        <dbReference type="ARBA" id="ARBA00023175"/>
    </source>
</evidence>
<dbReference type="SMART" id="SM00129">
    <property type="entry name" value="KISc"/>
    <property type="match status" value="1"/>
</dbReference>
<dbReference type="SUPFAM" id="SSF52540">
    <property type="entry name" value="P-loop containing nucleoside triphosphate hydrolases"/>
    <property type="match status" value="1"/>
</dbReference>
<dbReference type="OrthoDB" id="1738938at2759"/>
<dbReference type="Proteomes" id="UP001085076">
    <property type="component" value="Unassembled WGS sequence"/>
</dbReference>
<dbReference type="GO" id="GO:0051231">
    <property type="term" value="P:spindle elongation"/>
    <property type="evidence" value="ECO:0007669"/>
    <property type="project" value="TreeGrafter"/>
</dbReference>
<dbReference type="InterPro" id="IPR027640">
    <property type="entry name" value="Kinesin-like_fam"/>
</dbReference>
<dbReference type="GO" id="GO:0007052">
    <property type="term" value="P:mitotic spindle organization"/>
    <property type="evidence" value="ECO:0007669"/>
    <property type="project" value="TreeGrafter"/>
</dbReference>
<accession>A0A9D5BS85</accession>
<dbReference type="InterPro" id="IPR001752">
    <property type="entry name" value="Kinesin_motor_dom"/>
</dbReference>
<evidence type="ECO:0000256" key="1">
    <source>
        <dbReference type="ARBA" id="ARBA00022701"/>
    </source>
</evidence>
<feature type="domain" description="Kinesin motor" evidence="4">
    <location>
        <begin position="143"/>
        <end position="193"/>
    </location>
</feature>
<comment type="similarity">
    <text evidence="3">Belongs to the TRAFAC class myosin-kinesin ATPase superfamily. Kinesin family.</text>
</comment>
<dbReference type="GO" id="GO:0008017">
    <property type="term" value="F:microtubule binding"/>
    <property type="evidence" value="ECO:0007669"/>
    <property type="project" value="InterPro"/>
</dbReference>
<proteinExistence type="inferred from homology"/>
<comment type="caution">
    <text evidence="3">Lacks conserved residue(s) required for the propagation of feature annotation.</text>
</comment>
<protein>
    <recommendedName>
        <fullName evidence="4">Kinesin motor domain-containing protein</fullName>
    </recommendedName>
</protein>
<keyword evidence="2" id="KW-0505">Motor protein</keyword>
<comment type="caution">
    <text evidence="5">The sequence shown here is derived from an EMBL/GenBank/DDBJ whole genome shotgun (WGS) entry which is preliminary data.</text>
</comment>
<dbReference type="GO" id="GO:0005875">
    <property type="term" value="C:microtubule associated complex"/>
    <property type="evidence" value="ECO:0007669"/>
    <property type="project" value="TreeGrafter"/>
</dbReference>
<sequence length="268" mass="30360">MMMRVVVYLLYRCHPSRHELVSKVVVAEFIRVDVRMIHRDNEIIKGKTKCFIFAADLYLTNNRPILIYRVDLFESKIFKEEVFDLLDPNSSTLSKNEGAATTKPIARVPIQIRETVSGGIALAGVTEPEVRTKEDMGSYLARGIHINKGLLALGNVISALGDEKKRKEGGHVPYRDSKLTRLLQDSLGGNSKTDDCRIEHLQTELLFYRGDASAPYEELQILKHKVSLLEASNMELRQELQGRRITCEHLTQRALEAQVGKDKLAMKN</sequence>
<name>A0A9D5BS85_9LILI</name>
<dbReference type="GO" id="GO:0005874">
    <property type="term" value="C:microtubule"/>
    <property type="evidence" value="ECO:0007669"/>
    <property type="project" value="UniProtKB-KW"/>
</dbReference>
<keyword evidence="1" id="KW-0493">Microtubule</keyword>